<dbReference type="EMBL" id="BTRK01000005">
    <property type="protein sequence ID" value="GMR52592.1"/>
    <property type="molecule type" value="Genomic_DNA"/>
</dbReference>
<reference evidence="7" key="1">
    <citation type="submission" date="2022-10" db="EMBL/GenBank/DDBJ databases">
        <title>Genome assembly of Pristionchus species.</title>
        <authorList>
            <person name="Yoshida K."/>
            <person name="Sommer R.J."/>
        </authorList>
    </citation>
    <scope>NUCLEOTIDE SEQUENCE [LARGE SCALE GENOMIC DNA]</scope>
    <source>
        <strain evidence="7">RS5460</strain>
    </source>
</reference>
<protein>
    <recommendedName>
        <fullName evidence="5">RING-type domain-containing protein</fullName>
    </recommendedName>
</protein>
<dbReference type="InterPro" id="IPR017907">
    <property type="entry name" value="Znf_RING_CS"/>
</dbReference>
<evidence type="ECO:0000259" key="5">
    <source>
        <dbReference type="PROSITE" id="PS50089"/>
    </source>
</evidence>
<dbReference type="SMART" id="SM00184">
    <property type="entry name" value="RING"/>
    <property type="match status" value="2"/>
</dbReference>
<evidence type="ECO:0000256" key="3">
    <source>
        <dbReference type="ARBA" id="ARBA00022833"/>
    </source>
</evidence>
<keyword evidence="3" id="KW-0862">Zinc</keyword>
<dbReference type="PANTHER" id="PTHR16450:SF1">
    <property type="entry name" value="PROTEIN CBG12045"/>
    <property type="match status" value="1"/>
</dbReference>
<keyword evidence="7" id="KW-1185">Reference proteome</keyword>
<accession>A0AAN5CXY8</accession>
<keyword evidence="2 4" id="KW-0863">Zinc-finger</keyword>
<evidence type="ECO:0000313" key="7">
    <source>
        <dbReference type="Proteomes" id="UP001328107"/>
    </source>
</evidence>
<dbReference type="InterPro" id="IPR001841">
    <property type="entry name" value="Znf_RING"/>
</dbReference>
<feature type="domain" description="RING-type" evidence="5">
    <location>
        <begin position="23"/>
        <end position="64"/>
    </location>
</feature>
<comment type="caution">
    <text evidence="6">The sequence shown here is derived from an EMBL/GenBank/DDBJ whole genome shotgun (WGS) entry which is preliminary data.</text>
</comment>
<feature type="domain" description="RING-type" evidence="5">
    <location>
        <begin position="87"/>
        <end position="132"/>
    </location>
</feature>
<dbReference type="Pfam" id="PF00097">
    <property type="entry name" value="zf-C3HC4"/>
    <property type="match status" value="1"/>
</dbReference>
<evidence type="ECO:0000256" key="1">
    <source>
        <dbReference type="ARBA" id="ARBA00022723"/>
    </source>
</evidence>
<organism evidence="6 7">
    <name type="scientific">Pristionchus mayeri</name>
    <dbReference type="NCBI Taxonomy" id="1317129"/>
    <lineage>
        <taxon>Eukaryota</taxon>
        <taxon>Metazoa</taxon>
        <taxon>Ecdysozoa</taxon>
        <taxon>Nematoda</taxon>
        <taxon>Chromadorea</taxon>
        <taxon>Rhabditida</taxon>
        <taxon>Rhabditina</taxon>
        <taxon>Diplogasteromorpha</taxon>
        <taxon>Diplogasteroidea</taxon>
        <taxon>Neodiplogasteridae</taxon>
        <taxon>Pristionchus</taxon>
    </lineage>
</organism>
<sequence>ITRIEELRRENEQSYRLRFLRTCYACGCAEPSRRVVLTACGHAVCRECADKHSKEGSLSCPNCKAQAGFVPLFENENETKYHFSRDCEICLDTPHQRAVFTSCGHLLCMACAEQLNLSAIEQMRVVLCPSCNGGGGWRKMEEE</sequence>
<dbReference type="AlphaFoldDB" id="A0AAN5CXY8"/>
<proteinExistence type="predicted"/>
<feature type="non-terminal residue" evidence="6">
    <location>
        <position position="1"/>
    </location>
</feature>
<dbReference type="Gene3D" id="3.30.40.10">
    <property type="entry name" value="Zinc/RING finger domain, C3HC4 (zinc finger)"/>
    <property type="match status" value="2"/>
</dbReference>
<evidence type="ECO:0000256" key="4">
    <source>
        <dbReference type="PROSITE-ProRule" id="PRU00175"/>
    </source>
</evidence>
<dbReference type="InterPro" id="IPR018957">
    <property type="entry name" value="Znf_C3HC4_RING-type"/>
</dbReference>
<dbReference type="InterPro" id="IPR013083">
    <property type="entry name" value="Znf_RING/FYVE/PHD"/>
</dbReference>
<dbReference type="GO" id="GO:0008270">
    <property type="term" value="F:zinc ion binding"/>
    <property type="evidence" value="ECO:0007669"/>
    <property type="project" value="UniProtKB-KW"/>
</dbReference>
<dbReference type="PROSITE" id="PS50089">
    <property type="entry name" value="ZF_RING_2"/>
    <property type="match status" value="2"/>
</dbReference>
<dbReference type="SUPFAM" id="SSF57850">
    <property type="entry name" value="RING/U-box"/>
    <property type="match status" value="2"/>
</dbReference>
<dbReference type="Proteomes" id="UP001328107">
    <property type="component" value="Unassembled WGS sequence"/>
</dbReference>
<feature type="non-terminal residue" evidence="6">
    <location>
        <position position="143"/>
    </location>
</feature>
<gene>
    <name evidence="6" type="ORF">PMAYCL1PPCAC_22787</name>
</gene>
<evidence type="ECO:0000256" key="2">
    <source>
        <dbReference type="ARBA" id="ARBA00022771"/>
    </source>
</evidence>
<evidence type="ECO:0000313" key="6">
    <source>
        <dbReference type="EMBL" id="GMR52592.1"/>
    </source>
</evidence>
<name>A0AAN5CXY8_9BILA</name>
<dbReference type="PROSITE" id="PS00518">
    <property type="entry name" value="ZF_RING_1"/>
    <property type="match status" value="2"/>
</dbReference>
<dbReference type="Pfam" id="PF13920">
    <property type="entry name" value="zf-C3HC4_3"/>
    <property type="match status" value="1"/>
</dbReference>
<keyword evidence="1" id="KW-0479">Metal-binding</keyword>
<dbReference type="PANTHER" id="PTHR16450">
    <property type="entry name" value="RING FINGER PROTEIN 186"/>
    <property type="match status" value="1"/>
</dbReference>